<dbReference type="EMBL" id="LAZR01007482">
    <property type="protein sequence ID" value="KKM84986.1"/>
    <property type="molecule type" value="Genomic_DNA"/>
</dbReference>
<name>A0A0F9LCK5_9ZZZZ</name>
<feature type="region of interest" description="Disordered" evidence="1">
    <location>
        <begin position="1"/>
        <end position="26"/>
    </location>
</feature>
<evidence type="ECO:0000256" key="1">
    <source>
        <dbReference type="SAM" id="MobiDB-lite"/>
    </source>
</evidence>
<organism evidence="2">
    <name type="scientific">marine sediment metagenome</name>
    <dbReference type="NCBI Taxonomy" id="412755"/>
    <lineage>
        <taxon>unclassified sequences</taxon>
        <taxon>metagenomes</taxon>
        <taxon>ecological metagenomes</taxon>
    </lineage>
</organism>
<protein>
    <submittedName>
        <fullName evidence="2">Uncharacterized protein</fullName>
    </submittedName>
</protein>
<dbReference type="AlphaFoldDB" id="A0A0F9LCK5"/>
<sequence>MDHSVHGLIGEAGSRVDGRLSAHTQTGKVTAIREDYEDKTKARISVEYLNASSGKSDVPTVTDTITISKKQSKQLALGDHVKVTTTVEKAAG</sequence>
<comment type="caution">
    <text evidence="2">The sequence shown here is derived from an EMBL/GenBank/DDBJ whole genome shotgun (WGS) entry which is preliminary data.</text>
</comment>
<reference evidence="2" key="1">
    <citation type="journal article" date="2015" name="Nature">
        <title>Complex archaea that bridge the gap between prokaryotes and eukaryotes.</title>
        <authorList>
            <person name="Spang A."/>
            <person name="Saw J.H."/>
            <person name="Jorgensen S.L."/>
            <person name="Zaremba-Niedzwiedzka K."/>
            <person name="Martijn J."/>
            <person name="Lind A.E."/>
            <person name="van Eijk R."/>
            <person name="Schleper C."/>
            <person name="Guy L."/>
            <person name="Ettema T.J."/>
        </authorList>
    </citation>
    <scope>NUCLEOTIDE SEQUENCE</scope>
</reference>
<proteinExistence type="predicted"/>
<gene>
    <name evidence="2" type="ORF">LCGC14_1293670</name>
</gene>
<evidence type="ECO:0000313" key="2">
    <source>
        <dbReference type="EMBL" id="KKM84986.1"/>
    </source>
</evidence>
<accession>A0A0F9LCK5</accession>